<dbReference type="InterPro" id="IPR051258">
    <property type="entry name" value="Diverse_Substrate_Transporter"/>
</dbReference>
<dbReference type="Pfam" id="PF00892">
    <property type="entry name" value="EamA"/>
    <property type="match status" value="2"/>
</dbReference>
<keyword evidence="4 6" id="KW-1133">Transmembrane helix</keyword>
<dbReference type="KEGG" id="tbn:TBH_C0180"/>
<comment type="subcellular location">
    <subcellularLocation>
        <location evidence="1">Cell membrane</location>
        <topology evidence="1">Multi-pass membrane protein</topology>
    </subcellularLocation>
</comment>
<keyword evidence="9" id="KW-1185">Reference proteome</keyword>
<keyword evidence="3 6" id="KW-0812">Transmembrane</keyword>
<evidence type="ECO:0000313" key="9">
    <source>
        <dbReference type="Proteomes" id="UP000031631"/>
    </source>
</evidence>
<dbReference type="PANTHER" id="PTHR42920">
    <property type="entry name" value="OS03G0707200 PROTEIN-RELATED"/>
    <property type="match status" value="1"/>
</dbReference>
<dbReference type="SUPFAM" id="SSF103481">
    <property type="entry name" value="Multidrug resistance efflux transporter EmrE"/>
    <property type="match status" value="2"/>
</dbReference>
<keyword evidence="5 6" id="KW-0472">Membrane</keyword>
<gene>
    <name evidence="8" type="ORF">TBH_C0180</name>
</gene>
<evidence type="ECO:0000256" key="6">
    <source>
        <dbReference type="SAM" id="Phobius"/>
    </source>
</evidence>
<reference evidence="8 9" key="1">
    <citation type="journal article" date="2014" name="PLoS ONE">
        <title>Physiological and genomic features of a novel sulfur-oxidizing gammaproteobacterium belonging to a previously uncultivated symbiotic lineage isolated from a hydrothermal vent.</title>
        <authorList>
            <person name="Nunoura T."/>
            <person name="Takaki Y."/>
            <person name="Kazama H."/>
            <person name="Kakuta J."/>
            <person name="Shimamura S."/>
            <person name="Makita H."/>
            <person name="Hirai M."/>
            <person name="Miyazaki M."/>
            <person name="Takai K."/>
        </authorList>
    </citation>
    <scope>NUCLEOTIDE SEQUENCE [LARGE SCALE GENOMIC DNA]</scope>
    <source>
        <strain evidence="8 9">Hiromi1</strain>
    </source>
</reference>
<dbReference type="GO" id="GO:0005886">
    <property type="term" value="C:plasma membrane"/>
    <property type="evidence" value="ECO:0007669"/>
    <property type="project" value="UniProtKB-SubCell"/>
</dbReference>
<feature type="transmembrane region" description="Helical" evidence="6">
    <location>
        <begin position="44"/>
        <end position="65"/>
    </location>
</feature>
<evidence type="ECO:0000256" key="1">
    <source>
        <dbReference type="ARBA" id="ARBA00004651"/>
    </source>
</evidence>
<dbReference type="OrthoDB" id="9813617at2"/>
<dbReference type="AlphaFoldDB" id="A0A7U6GGD2"/>
<organism evidence="8 9">
    <name type="scientific">Thiolapillus brandeum</name>
    <dbReference type="NCBI Taxonomy" id="1076588"/>
    <lineage>
        <taxon>Bacteria</taxon>
        <taxon>Pseudomonadati</taxon>
        <taxon>Pseudomonadota</taxon>
        <taxon>Gammaproteobacteria</taxon>
        <taxon>Chromatiales</taxon>
        <taxon>Sedimenticolaceae</taxon>
        <taxon>Thiolapillus</taxon>
    </lineage>
</organism>
<dbReference type="RefSeq" id="WP_041064429.1">
    <property type="nucleotide sequence ID" value="NZ_AP012273.1"/>
</dbReference>
<feature type="transmembrane region" description="Helical" evidence="6">
    <location>
        <begin position="257"/>
        <end position="276"/>
    </location>
</feature>
<evidence type="ECO:0000256" key="3">
    <source>
        <dbReference type="ARBA" id="ARBA00022692"/>
    </source>
</evidence>
<feature type="transmembrane region" description="Helical" evidence="6">
    <location>
        <begin position="12"/>
        <end position="32"/>
    </location>
</feature>
<feature type="transmembrane region" description="Helical" evidence="6">
    <location>
        <begin position="77"/>
        <end position="96"/>
    </location>
</feature>
<feature type="transmembrane region" description="Helical" evidence="6">
    <location>
        <begin position="282"/>
        <end position="303"/>
    </location>
</feature>
<evidence type="ECO:0000256" key="5">
    <source>
        <dbReference type="ARBA" id="ARBA00023136"/>
    </source>
</evidence>
<dbReference type="Gene3D" id="1.10.3730.20">
    <property type="match status" value="1"/>
</dbReference>
<evidence type="ECO:0000313" key="8">
    <source>
        <dbReference type="EMBL" id="BAO43128.1"/>
    </source>
</evidence>
<evidence type="ECO:0000256" key="2">
    <source>
        <dbReference type="ARBA" id="ARBA00022475"/>
    </source>
</evidence>
<feature type="domain" description="EamA" evidence="7">
    <location>
        <begin position="14"/>
        <end position="151"/>
    </location>
</feature>
<proteinExistence type="predicted"/>
<dbReference type="InterPro" id="IPR000620">
    <property type="entry name" value="EamA_dom"/>
</dbReference>
<feature type="transmembrane region" description="Helical" evidence="6">
    <location>
        <begin position="195"/>
        <end position="214"/>
    </location>
</feature>
<dbReference type="PANTHER" id="PTHR42920:SF5">
    <property type="entry name" value="EAMA DOMAIN-CONTAINING PROTEIN"/>
    <property type="match status" value="1"/>
</dbReference>
<feature type="transmembrane region" description="Helical" evidence="6">
    <location>
        <begin position="226"/>
        <end position="245"/>
    </location>
</feature>
<dbReference type="InterPro" id="IPR037185">
    <property type="entry name" value="EmrE-like"/>
</dbReference>
<name>A0A7U6GGD2_9GAMM</name>
<dbReference type="EMBL" id="AP012273">
    <property type="protein sequence ID" value="BAO43128.1"/>
    <property type="molecule type" value="Genomic_DNA"/>
</dbReference>
<feature type="transmembrane region" description="Helical" evidence="6">
    <location>
        <begin position="140"/>
        <end position="158"/>
    </location>
</feature>
<evidence type="ECO:0000256" key="4">
    <source>
        <dbReference type="ARBA" id="ARBA00022989"/>
    </source>
</evidence>
<sequence>MNTTTHSARPVLLGGTLIVLGAIGFSGKSILIKLAYADSVQVDAITLMTLRMAFALPFFLAAAFWRGDAEKAAHGRGDWMVLLLLGIMGYYLASLLDFKGLEHISAGLERLILFLYPTFVVLLTALLYRRPIGRTQRLALVLSYVGIGLVYGTQPMGVSPNASLGALLVLGSAVVFAIYMTASGHYIPRFGSRRFTAYSMSVACAVTIVHFLLVKPVSGLAVSSHVLALGLALALFSTVLPAFLMTAGIRRIGADHAAIVGSIGPVSTLMLAWLVLGEALTTPQILGAVLVVCGVLLVSLAGIKAGD</sequence>
<dbReference type="Proteomes" id="UP000031631">
    <property type="component" value="Chromosome"/>
</dbReference>
<feature type="transmembrane region" description="Helical" evidence="6">
    <location>
        <begin position="108"/>
        <end position="128"/>
    </location>
</feature>
<accession>A0A7U6GGD2</accession>
<feature type="domain" description="EamA" evidence="7">
    <location>
        <begin position="164"/>
        <end position="299"/>
    </location>
</feature>
<evidence type="ECO:0000259" key="7">
    <source>
        <dbReference type="Pfam" id="PF00892"/>
    </source>
</evidence>
<keyword evidence="2" id="KW-1003">Cell membrane</keyword>
<feature type="transmembrane region" description="Helical" evidence="6">
    <location>
        <begin position="164"/>
        <end position="183"/>
    </location>
</feature>
<protein>
    <recommendedName>
        <fullName evidence="7">EamA domain-containing protein</fullName>
    </recommendedName>
</protein>